<organism evidence="1 2">
    <name type="scientific">Fictibacillus barbaricus</name>
    <dbReference type="NCBI Taxonomy" id="182136"/>
    <lineage>
        <taxon>Bacteria</taxon>
        <taxon>Bacillati</taxon>
        <taxon>Bacillota</taxon>
        <taxon>Bacilli</taxon>
        <taxon>Bacillales</taxon>
        <taxon>Fictibacillaceae</taxon>
        <taxon>Fictibacillus</taxon>
    </lineage>
</organism>
<comment type="caution">
    <text evidence="1">The sequence shown here is derived from an EMBL/GenBank/DDBJ whole genome shotgun (WGS) entry which is preliminary data.</text>
</comment>
<proteinExistence type="predicted"/>
<dbReference type="RefSeq" id="WP_188403234.1">
    <property type="nucleotide sequence ID" value="NZ_BMCE01000002.1"/>
</dbReference>
<dbReference type="Proteomes" id="UP001319060">
    <property type="component" value="Unassembled WGS sequence"/>
</dbReference>
<evidence type="ECO:0000313" key="2">
    <source>
        <dbReference type="Proteomes" id="UP001319060"/>
    </source>
</evidence>
<keyword evidence="2" id="KW-1185">Reference proteome</keyword>
<evidence type="ECO:0000313" key="1">
    <source>
        <dbReference type="EMBL" id="MBN3545136.1"/>
    </source>
</evidence>
<name>A0ABS2ZCG9_9BACL</name>
<sequence>MEVNMSSEEVIVEIRNLSARGTNLNKKTVKKTHPQLMRHALHYFPSWDDAIERSMTS</sequence>
<reference evidence="1 2" key="1">
    <citation type="submission" date="2021-01" db="EMBL/GenBank/DDBJ databases">
        <title>Genome Sequencing of Type Strains.</title>
        <authorList>
            <person name="Lemaire J.F."/>
            <person name="Inderbitzin P."/>
            <person name="Collins S.B."/>
            <person name="Wespe N."/>
            <person name="Knight-Connoni V."/>
        </authorList>
    </citation>
    <scope>NUCLEOTIDE SEQUENCE [LARGE SCALE GENOMIC DNA]</scope>
    <source>
        <strain evidence="1 2">DSM 14730</strain>
    </source>
</reference>
<accession>A0ABS2ZCG9</accession>
<gene>
    <name evidence="1" type="ORF">JYA64_07515</name>
</gene>
<dbReference type="EMBL" id="JAFHKS010000042">
    <property type="protein sequence ID" value="MBN3545136.1"/>
    <property type="molecule type" value="Genomic_DNA"/>
</dbReference>
<protein>
    <submittedName>
        <fullName evidence="1">Uncharacterized protein</fullName>
    </submittedName>
</protein>